<evidence type="ECO:0000256" key="10">
    <source>
        <dbReference type="ARBA" id="ARBA00023237"/>
    </source>
</evidence>
<evidence type="ECO:0000256" key="8">
    <source>
        <dbReference type="ARBA" id="ARBA00023077"/>
    </source>
</evidence>
<dbReference type="InterPro" id="IPR023997">
    <property type="entry name" value="TonB-dep_OMP_SusC/RagA_CS"/>
</dbReference>
<gene>
    <name evidence="15" type="ORF">C5745_01880</name>
</gene>
<dbReference type="PANTHER" id="PTHR32552">
    <property type="entry name" value="FERRICHROME IRON RECEPTOR-RELATED"/>
    <property type="match status" value="1"/>
</dbReference>
<dbReference type="Proteomes" id="UP000239711">
    <property type="component" value="Unassembled WGS sequence"/>
</dbReference>
<keyword evidence="4" id="KW-0410">Iron transport</keyword>
<sequence>MKTVTSSFYRRSSRTGRAFLLLIGLGFTPELTHSFTGMEKEHVWLDQEKIAVAGAVLDDNTRSPLVGVTVLEEGRVLGSTDNQGRFNVQVTPGKDVTFQSVGYQTLTRDWTEATTNATVALHATDQQISEVVVTALGIKREEKSLGYAVTQISGEQMTEATPSNWVDAMKGKVAGLNITQASSGPLNTARINLRGDRSLDPTKNEALIVVDGVPMVNGRFSSGVTDAYGAGSTGPDKDVPVDFGNGLGDINPDDIESISVLKGAAATALYGSRAGNGALIITTKSGKRNAQGIGVTVNSNSSFQNVLKWPDFQYEYGQGNLNRNADGDQYYSYQLSDDGAHTGGTSSAWGPKFDGQEYFQYDPATEGQGSVRTPWRPYKDGVKGFFRTGATFMNSVAFDGGNDNFTSRASLTHTKNEWIMPNTGFERIVASLNSSANLSDKLKINFKANYTNKSSDNLPGTGYNNQSIAYFMIFQNPSIDLNWYRPMWKAGRENIEQIHPFSSYIENPFVIAHEMTNSLASHGLDGMLQGAYTFNPNWELMIRSGINMRSDARAQRRPYDTANFPKGYYKEQDLFYIESNTDALLTYNNNLNEDFSIRASVGGNVMKRNMKESAGVARGLTSPGIYKLSNALTNAMAENYLTKKEIQSVFGLVNLSWQDRIFLDLTARNDWSSTLPSNNRSYFYPSVSSSFVLSELMPMPEAISFAKLRLSWAQVGTDADPYKTIKYFETSQFPGSVGAPSELHNAALKPEISTSTEAGLNFAFLNNRLTADVNFYYNRSRNQVLRVPLDVTTGYSFAWINGGLIRNQGWELSLSGTPVRNDDFQWTTTVNWSTNDNRVLELTEGVETPYQIISTSGNGVAELRAVVGGSTGDLWGYGLVRNENGDVLYDGETGLAVMPADKVNIGNVYADWRGGFYNEFRYKNFSLSALLDGQYGGIVYSQSHHKMTEQGKLGHTLKGRETGTIVGEGVVDNGDGTYSPNTTATPINTWYGDYYRRANLETNSFDASYLKLREVRLEFGLPKALVSRWKMNSASVAFFGRDLFMWSDFPMYDPETAALNGATIMPGIEMGQMPSTRTFGINLRANF</sequence>
<evidence type="ECO:0000256" key="4">
    <source>
        <dbReference type="ARBA" id="ARBA00022496"/>
    </source>
</evidence>
<dbReference type="PANTHER" id="PTHR32552:SF81">
    <property type="entry name" value="TONB-DEPENDENT OUTER MEMBRANE RECEPTOR"/>
    <property type="match status" value="1"/>
</dbReference>
<comment type="subcellular location">
    <subcellularLocation>
        <location evidence="1 11">Cell outer membrane</location>
        <topology evidence="1 11">Multi-pass membrane protein</topology>
    </subcellularLocation>
</comment>
<dbReference type="NCBIfam" id="TIGR04057">
    <property type="entry name" value="SusC_RagA_signa"/>
    <property type="match status" value="1"/>
</dbReference>
<name>A0A2S9J9I3_9SPHI</name>
<dbReference type="Gene3D" id="2.170.130.10">
    <property type="entry name" value="TonB-dependent receptor, plug domain"/>
    <property type="match status" value="1"/>
</dbReference>
<dbReference type="GO" id="GO:0009279">
    <property type="term" value="C:cell outer membrane"/>
    <property type="evidence" value="ECO:0007669"/>
    <property type="project" value="UniProtKB-SubCell"/>
</dbReference>
<keyword evidence="10 11" id="KW-0998">Cell outer membrane</keyword>
<dbReference type="SUPFAM" id="SSF56935">
    <property type="entry name" value="Porins"/>
    <property type="match status" value="1"/>
</dbReference>
<dbReference type="InterPro" id="IPR023996">
    <property type="entry name" value="TonB-dep_OMP_SusC/RagA"/>
</dbReference>
<feature type="domain" description="TonB-dependent receptor plug" evidence="14">
    <location>
        <begin position="144"/>
        <end position="278"/>
    </location>
</feature>
<dbReference type="GO" id="GO:0006826">
    <property type="term" value="P:iron ion transport"/>
    <property type="evidence" value="ECO:0007669"/>
    <property type="project" value="UniProtKB-KW"/>
</dbReference>
<dbReference type="InterPro" id="IPR039426">
    <property type="entry name" value="TonB-dep_rcpt-like"/>
</dbReference>
<keyword evidence="2 11" id="KW-0813">Transport</keyword>
<keyword evidence="6" id="KW-0408">Iron</keyword>
<dbReference type="InterPro" id="IPR012910">
    <property type="entry name" value="Plug_dom"/>
</dbReference>
<keyword evidence="7" id="KW-0406">Ion transport</keyword>
<keyword evidence="8 12" id="KW-0798">TonB box</keyword>
<dbReference type="Pfam" id="PF13715">
    <property type="entry name" value="CarbopepD_reg_2"/>
    <property type="match status" value="1"/>
</dbReference>
<evidence type="ECO:0000313" key="16">
    <source>
        <dbReference type="Proteomes" id="UP000239711"/>
    </source>
</evidence>
<reference evidence="15 16" key="1">
    <citation type="submission" date="2018-02" db="EMBL/GenBank/DDBJ databases">
        <title>The draft genome of Sphingobacterium sp. 5JN-11.</title>
        <authorList>
            <person name="Liu L."/>
            <person name="Li L."/>
            <person name="Liang L."/>
            <person name="Zhang X."/>
            <person name="Wang T."/>
        </authorList>
    </citation>
    <scope>NUCLEOTIDE SEQUENCE [LARGE SCALE GENOMIC DNA]</scope>
    <source>
        <strain evidence="15 16">5JN-11</strain>
    </source>
</reference>
<protein>
    <submittedName>
        <fullName evidence="15">SusC/RagA family TonB-linked outer membrane protein</fullName>
    </submittedName>
</protein>
<comment type="similarity">
    <text evidence="11 12">Belongs to the TonB-dependent receptor family.</text>
</comment>
<dbReference type="InterPro" id="IPR037066">
    <property type="entry name" value="Plug_dom_sf"/>
</dbReference>
<evidence type="ECO:0000256" key="7">
    <source>
        <dbReference type="ARBA" id="ARBA00023065"/>
    </source>
</evidence>
<evidence type="ECO:0000256" key="2">
    <source>
        <dbReference type="ARBA" id="ARBA00022448"/>
    </source>
</evidence>
<dbReference type="Pfam" id="PF07715">
    <property type="entry name" value="Plug"/>
    <property type="match status" value="1"/>
</dbReference>
<proteinExistence type="inferred from homology"/>
<evidence type="ECO:0000259" key="13">
    <source>
        <dbReference type="Pfam" id="PF00593"/>
    </source>
</evidence>
<keyword evidence="16" id="KW-1185">Reference proteome</keyword>
<evidence type="ECO:0000256" key="3">
    <source>
        <dbReference type="ARBA" id="ARBA00022452"/>
    </source>
</evidence>
<evidence type="ECO:0000259" key="14">
    <source>
        <dbReference type="Pfam" id="PF07715"/>
    </source>
</evidence>
<keyword evidence="5 11" id="KW-0812">Transmembrane</keyword>
<evidence type="ECO:0000256" key="11">
    <source>
        <dbReference type="PROSITE-ProRule" id="PRU01360"/>
    </source>
</evidence>
<feature type="domain" description="TonB-dependent receptor-like beta-barrel" evidence="13">
    <location>
        <begin position="525"/>
        <end position="892"/>
    </location>
</feature>
<evidence type="ECO:0000256" key="12">
    <source>
        <dbReference type="RuleBase" id="RU003357"/>
    </source>
</evidence>
<dbReference type="AlphaFoldDB" id="A0A2S9J9I3"/>
<accession>A0A2S9J9I3</accession>
<dbReference type="SUPFAM" id="SSF49464">
    <property type="entry name" value="Carboxypeptidase regulatory domain-like"/>
    <property type="match status" value="1"/>
</dbReference>
<keyword evidence="9 11" id="KW-0472">Membrane</keyword>
<dbReference type="OrthoDB" id="9768177at2"/>
<evidence type="ECO:0000256" key="1">
    <source>
        <dbReference type="ARBA" id="ARBA00004571"/>
    </source>
</evidence>
<dbReference type="PROSITE" id="PS52016">
    <property type="entry name" value="TONB_DEPENDENT_REC_3"/>
    <property type="match status" value="1"/>
</dbReference>
<evidence type="ECO:0000256" key="5">
    <source>
        <dbReference type="ARBA" id="ARBA00022692"/>
    </source>
</evidence>
<dbReference type="Gene3D" id="2.40.170.20">
    <property type="entry name" value="TonB-dependent receptor, beta-barrel domain"/>
    <property type="match status" value="1"/>
</dbReference>
<evidence type="ECO:0000256" key="6">
    <source>
        <dbReference type="ARBA" id="ARBA00023004"/>
    </source>
</evidence>
<keyword evidence="3 11" id="KW-1134">Transmembrane beta strand</keyword>
<dbReference type="InterPro" id="IPR000531">
    <property type="entry name" value="Beta-barrel_TonB"/>
</dbReference>
<dbReference type="NCBIfam" id="TIGR04056">
    <property type="entry name" value="OMP_RagA_SusC"/>
    <property type="match status" value="1"/>
</dbReference>
<organism evidence="15 16">
    <name type="scientific">Sphingobacterium haloxyli</name>
    <dbReference type="NCBI Taxonomy" id="2100533"/>
    <lineage>
        <taxon>Bacteria</taxon>
        <taxon>Pseudomonadati</taxon>
        <taxon>Bacteroidota</taxon>
        <taxon>Sphingobacteriia</taxon>
        <taxon>Sphingobacteriales</taxon>
        <taxon>Sphingobacteriaceae</taxon>
        <taxon>Sphingobacterium</taxon>
    </lineage>
</organism>
<dbReference type="Pfam" id="PF00593">
    <property type="entry name" value="TonB_dep_Rec_b-barrel"/>
    <property type="match status" value="1"/>
</dbReference>
<comment type="caution">
    <text evidence="15">The sequence shown here is derived from an EMBL/GenBank/DDBJ whole genome shotgun (WGS) entry which is preliminary data.</text>
</comment>
<evidence type="ECO:0000256" key="9">
    <source>
        <dbReference type="ARBA" id="ARBA00023136"/>
    </source>
</evidence>
<dbReference type="EMBL" id="PVBQ01000001">
    <property type="protein sequence ID" value="PRD49453.1"/>
    <property type="molecule type" value="Genomic_DNA"/>
</dbReference>
<dbReference type="InterPro" id="IPR036942">
    <property type="entry name" value="Beta-barrel_TonB_sf"/>
</dbReference>
<dbReference type="InterPro" id="IPR008969">
    <property type="entry name" value="CarboxyPept-like_regulatory"/>
</dbReference>
<evidence type="ECO:0000313" key="15">
    <source>
        <dbReference type="EMBL" id="PRD49453.1"/>
    </source>
</evidence>